<dbReference type="PANTHER" id="PTHR11064:SF9">
    <property type="entry name" value="NUCLEAR TRANSCRIPTION FACTOR Y SUBUNIT BETA"/>
    <property type="match status" value="1"/>
</dbReference>
<dbReference type="GO" id="GO:0046982">
    <property type="term" value="F:protein heterodimerization activity"/>
    <property type="evidence" value="ECO:0007669"/>
    <property type="project" value="InterPro"/>
</dbReference>
<dbReference type="GO" id="GO:0000978">
    <property type="term" value="F:RNA polymerase II cis-regulatory region sequence-specific DNA binding"/>
    <property type="evidence" value="ECO:0007669"/>
    <property type="project" value="TreeGrafter"/>
</dbReference>
<evidence type="ECO:0000256" key="7">
    <source>
        <dbReference type="ARBA" id="ARBA00023242"/>
    </source>
</evidence>
<dbReference type="PRINTS" id="PR00615">
    <property type="entry name" value="CCAATSUBUNTA"/>
</dbReference>
<evidence type="ECO:0000256" key="5">
    <source>
        <dbReference type="ARBA" id="ARBA00023159"/>
    </source>
</evidence>
<evidence type="ECO:0000256" key="1">
    <source>
        <dbReference type="ARBA" id="ARBA00004123"/>
    </source>
</evidence>
<feature type="compositionally biased region" description="Low complexity" evidence="8">
    <location>
        <begin position="145"/>
        <end position="176"/>
    </location>
</feature>
<dbReference type="PROSITE" id="PS00685">
    <property type="entry name" value="NFYB_HAP3"/>
    <property type="match status" value="1"/>
</dbReference>
<evidence type="ECO:0000256" key="3">
    <source>
        <dbReference type="ARBA" id="ARBA00023015"/>
    </source>
</evidence>
<dbReference type="GO" id="GO:0016602">
    <property type="term" value="C:CCAAT-binding factor complex"/>
    <property type="evidence" value="ECO:0007669"/>
    <property type="project" value="InterPro"/>
</dbReference>
<keyword evidence="5" id="KW-0010">Activator</keyword>
<dbReference type="PANTHER" id="PTHR11064">
    <property type="entry name" value="CCAAT-BINDING TRANSCRIPTION FACTOR-RELATED"/>
    <property type="match status" value="1"/>
</dbReference>
<dbReference type="InterPro" id="IPR003956">
    <property type="entry name" value="Transcrpt_fac_NFYB/HAP3_CS"/>
</dbReference>
<dbReference type="InterPro" id="IPR027113">
    <property type="entry name" value="Transc_fact_NFYB/HAP3"/>
</dbReference>
<evidence type="ECO:0000256" key="2">
    <source>
        <dbReference type="ARBA" id="ARBA00009053"/>
    </source>
</evidence>
<gene>
    <name evidence="10" type="ORF">OIDMADRAFT_177190</name>
</gene>
<dbReference type="HOGENOM" id="CLU_066247_10_0_1"/>
<feature type="region of interest" description="Disordered" evidence="8">
    <location>
        <begin position="137"/>
        <end position="215"/>
    </location>
</feature>
<reference evidence="10 11" key="1">
    <citation type="submission" date="2014-04" db="EMBL/GenBank/DDBJ databases">
        <authorList>
            <consortium name="DOE Joint Genome Institute"/>
            <person name="Kuo A."/>
            <person name="Martino E."/>
            <person name="Perotto S."/>
            <person name="Kohler A."/>
            <person name="Nagy L.G."/>
            <person name="Floudas D."/>
            <person name="Copeland A."/>
            <person name="Barry K.W."/>
            <person name="Cichocki N."/>
            <person name="Veneault-Fourrey C."/>
            <person name="LaButti K."/>
            <person name="Lindquist E.A."/>
            <person name="Lipzen A."/>
            <person name="Lundell T."/>
            <person name="Morin E."/>
            <person name="Murat C."/>
            <person name="Sun H."/>
            <person name="Tunlid A."/>
            <person name="Henrissat B."/>
            <person name="Grigoriev I.V."/>
            <person name="Hibbett D.S."/>
            <person name="Martin F."/>
            <person name="Nordberg H.P."/>
            <person name="Cantor M.N."/>
            <person name="Hua S.X."/>
        </authorList>
    </citation>
    <scope>NUCLEOTIDE SEQUENCE [LARGE SCALE GENOMIC DNA]</scope>
    <source>
        <strain evidence="10 11">Zn</strain>
    </source>
</reference>
<sequence length="215" mass="22608">MSASPPPKESDVGQGAHSSPEDPDAQMDPQDPLASGLSYEFEVKEQDRWLPIANVARIMKTALPENAKIAKEAKECMQECVSEFISFITSEASEKCHQEKRKTVNGEDILFAMTSLGFENYAEALKIYLSKYRDTQSARGENRPGSQGFGSAPAGAAAGGANAASSTTFSGSAETSNNILGQQAEGSEHDNANYGGLYGGQVSGGHNGATGGDAY</sequence>
<accession>A0A0C3HRD4</accession>
<evidence type="ECO:0000256" key="4">
    <source>
        <dbReference type="ARBA" id="ARBA00023125"/>
    </source>
</evidence>
<dbReference type="Pfam" id="PF00808">
    <property type="entry name" value="CBFD_NFYB_HMF"/>
    <property type="match status" value="1"/>
</dbReference>
<dbReference type="STRING" id="913774.A0A0C3HRD4"/>
<organism evidence="10 11">
    <name type="scientific">Oidiodendron maius (strain Zn)</name>
    <dbReference type="NCBI Taxonomy" id="913774"/>
    <lineage>
        <taxon>Eukaryota</taxon>
        <taxon>Fungi</taxon>
        <taxon>Dikarya</taxon>
        <taxon>Ascomycota</taxon>
        <taxon>Pezizomycotina</taxon>
        <taxon>Leotiomycetes</taxon>
        <taxon>Leotiomycetes incertae sedis</taxon>
        <taxon>Myxotrichaceae</taxon>
        <taxon>Oidiodendron</taxon>
    </lineage>
</organism>
<comment type="similarity">
    <text evidence="2">Belongs to the NFYB/HAP3 subunit family.</text>
</comment>
<feature type="domain" description="Transcription factor CBF/NF-Y/archaeal histone" evidence="9">
    <location>
        <begin position="48"/>
        <end position="113"/>
    </location>
</feature>
<dbReference type="InterPro" id="IPR003958">
    <property type="entry name" value="CBFA_NFYB_domain"/>
</dbReference>
<dbReference type="FunFam" id="1.10.20.10:FF:000110">
    <property type="entry name" value="Nuclear factor Y, subunit B1"/>
    <property type="match status" value="1"/>
</dbReference>
<dbReference type="FunCoup" id="A0A0C3HRD4">
    <property type="interactions" value="704"/>
</dbReference>
<dbReference type="GO" id="GO:0001228">
    <property type="term" value="F:DNA-binding transcription activator activity, RNA polymerase II-specific"/>
    <property type="evidence" value="ECO:0007669"/>
    <property type="project" value="InterPro"/>
</dbReference>
<keyword evidence="3" id="KW-0805">Transcription regulation</keyword>
<dbReference type="Gene3D" id="1.10.20.10">
    <property type="entry name" value="Histone, subunit A"/>
    <property type="match status" value="1"/>
</dbReference>
<name>A0A0C3HRD4_OIDMZ</name>
<dbReference type="CDD" id="cd22907">
    <property type="entry name" value="HFD_NFYB"/>
    <property type="match status" value="1"/>
</dbReference>
<evidence type="ECO:0000313" key="11">
    <source>
        <dbReference type="Proteomes" id="UP000054321"/>
    </source>
</evidence>
<keyword evidence="4" id="KW-0238">DNA-binding</keyword>
<keyword evidence="11" id="KW-1185">Reference proteome</keyword>
<dbReference type="EMBL" id="KN832872">
    <property type="protein sequence ID" value="KIN04832.1"/>
    <property type="molecule type" value="Genomic_DNA"/>
</dbReference>
<evidence type="ECO:0000313" key="10">
    <source>
        <dbReference type="EMBL" id="KIN04832.1"/>
    </source>
</evidence>
<dbReference type="Proteomes" id="UP000054321">
    <property type="component" value="Unassembled WGS sequence"/>
</dbReference>
<keyword evidence="6" id="KW-0804">Transcription</keyword>
<evidence type="ECO:0000259" key="9">
    <source>
        <dbReference type="Pfam" id="PF00808"/>
    </source>
</evidence>
<reference evidence="11" key="2">
    <citation type="submission" date="2015-01" db="EMBL/GenBank/DDBJ databases">
        <title>Evolutionary Origins and Diversification of the Mycorrhizal Mutualists.</title>
        <authorList>
            <consortium name="DOE Joint Genome Institute"/>
            <consortium name="Mycorrhizal Genomics Consortium"/>
            <person name="Kohler A."/>
            <person name="Kuo A."/>
            <person name="Nagy L.G."/>
            <person name="Floudas D."/>
            <person name="Copeland A."/>
            <person name="Barry K.W."/>
            <person name="Cichocki N."/>
            <person name="Veneault-Fourrey C."/>
            <person name="LaButti K."/>
            <person name="Lindquist E.A."/>
            <person name="Lipzen A."/>
            <person name="Lundell T."/>
            <person name="Morin E."/>
            <person name="Murat C."/>
            <person name="Riley R."/>
            <person name="Ohm R."/>
            <person name="Sun H."/>
            <person name="Tunlid A."/>
            <person name="Henrissat B."/>
            <person name="Grigoriev I.V."/>
            <person name="Hibbett D.S."/>
            <person name="Martin F."/>
        </authorList>
    </citation>
    <scope>NUCLEOTIDE SEQUENCE [LARGE SCALE GENOMIC DNA]</scope>
    <source>
        <strain evidence="11">Zn</strain>
    </source>
</reference>
<dbReference type="InParanoid" id="A0A0C3HRD4"/>
<evidence type="ECO:0000256" key="8">
    <source>
        <dbReference type="SAM" id="MobiDB-lite"/>
    </source>
</evidence>
<dbReference type="AlphaFoldDB" id="A0A0C3HRD4"/>
<protein>
    <recommendedName>
        <fullName evidence="9">Transcription factor CBF/NF-Y/archaeal histone domain-containing protein</fullName>
    </recommendedName>
</protein>
<dbReference type="OrthoDB" id="386949at2759"/>
<evidence type="ECO:0000256" key="6">
    <source>
        <dbReference type="ARBA" id="ARBA00023163"/>
    </source>
</evidence>
<dbReference type="InterPro" id="IPR009072">
    <property type="entry name" value="Histone-fold"/>
</dbReference>
<comment type="subcellular location">
    <subcellularLocation>
        <location evidence="1">Nucleus</location>
    </subcellularLocation>
</comment>
<feature type="compositionally biased region" description="Gly residues" evidence="8">
    <location>
        <begin position="196"/>
        <end position="215"/>
    </location>
</feature>
<keyword evidence="7" id="KW-0539">Nucleus</keyword>
<dbReference type="SUPFAM" id="SSF47113">
    <property type="entry name" value="Histone-fold"/>
    <property type="match status" value="1"/>
</dbReference>
<proteinExistence type="inferred from homology"/>
<feature type="region of interest" description="Disordered" evidence="8">
    <location>
        <begin position="1"/>
        <end position="36"/>
    </location>
</feature>